<reference evidence="2" key="1">
    <citation type="submission" date="2022-07" db="EMBL/GenBank/DDBJ databases">
        <title>Phylogenomic reconstructions and comparative analyses of Kickxellomycotina fungi.</title>
        <authorList>
            <person name="Reynolds N.K."/>
            <person name="Stajich J.E."/>
            <person name="Barry K."/>
            <person name="Grigoriev I.V."/>
            <person name="Crous P."/>
            <person name="Smith M.E."/>
        </authorList>
    </citation>
    <scope>NUCLEOTIDE SEQUENCE</scope>
    <source>
        <strain evidence="2">NBRC 100468</strain>
    </source>
</reference>
<sequence>MSPTASNYDKANNSNSGGGSQIELNPNMAKKRRGSTSSTNSSSSKDKNQSFNFVIPSHKSLASSEAGAASTSSGTSGASAHSRAAHLRHHNLPVYPSHQQKFPLSAMIPRYSMAPNFYPNNNPALSKHHLATGIINGPHRRHSYAGTVVSGSAAGAGGVGHGKSHNTVLCEDHKHALERLDKKEKKKSKLEDEENKKYEAAKAKAEAEDKKPFSYTEEAKTLPKQLLKTTIGIFGFMTAFEFFGKFIE</sequence>
<dbReference type="AlphaFoldDB" id="A0A9W7ZV77"/>
<evidence type="ECO:0000313" key="3">
    <source>
        <dbReference type="Proteomes" id="UP001150538"/>
    </source>
</evidence>
<evidence type="ECO:0000256" key="1">
    <source>
        <dbReference type="SAM" id="MobiDB-lite"/>
    </source>
</evidence>
<keyword evidence="3" id="KW-1185">Reference proteome</keyword>
<feature type="region of interest" description="Disordered" evidence="1">
    <location>
        <begin position="1"/>
        <end position="50"/>
    </location>
</feature>
<feature type="region of interest" description="Disordered" evidence="1">
    <location>
        <begin position="179"/>
        <end position="213"/>
    </location>
</feature>
<protein>
    <submittedName>
        <fullName evidence="2">Uncharacterized protein</fullName>
    </submittedName>
</protein>
<feature type="compositionally biased region" description="Low complexity" evidence="1">
    <location>
        <begin position="64"/>
        <end position="82"/>
    </location>
</feature>
<comment type="caution">
    <text evidence="2">The sequence shown here is derived from an EMBL/GenBank/DDBJ whole genome shotgun (WGS) entry which is preliminary data.</text>
</comment>
<gene>
    <name evidence="2" type="ORF">H4219_005040</name>
</gene>
<accession>A0A9W7ZV77</accession>
<feature type="region of interest" description="Disordered" evidence="1">
    <location>
        <begin position="64"/>
        <end position="84"/>
    </location>
</feature>
<organism evidence="2 3">
    <name type="scientific">Mycoemilia scoparia</name>
    <dbReference type="NCBI Taxonomy" id="417184"/>
    <lineage>
        <taxon>Eukaryota</taxon>
        <taxon>Fungi</taxon>
        <taxon>Fungi incertae sedis</taxon>
        <taxon>Zoopagomycota</taxon>
        <taxon>Kickxellomycotina</taxon>
        <taxon>Kickxellomycetes</taxon>
        <taxon>Kickxellales</taxon>
        <taxon>Kickxellaceae</taxon>
        <taxon>Mycoemilia</taxon>
    </lineage>
</organism>
<proteinExistence type="predicted"/>
<dbReference type="Proteomes" id="UP001150538">
    <property type="component" value="Unassembled WGS sequence"/>
</dbReference>
<feature type="compositionally biased region" description="Basic and acidic residues" evidence="1">
    <location>
        <begin position="194"/>
        <end position="213"/>
    </location>
</feature>
<feature type="compositionally biased region" description="Polar residues" evidence="1">
    <location>
        <begin position="1"/>
        <end position="15"/>
    </location>
</feature>
<evidence type="ECO:0000313" key="2">
    <source>
        <dbReference type="EMBL" id="KAJ1913839.1"/>
    </source>
</evidence>
<name>A0A9W7ZV77_9FUNG</name>
<dbReference type="EMBL" id="JANBPU010000235">
    <property type="protein sequence ID" value="KAJ1913839.1"/>
    <property type="molecule type" value="Genomic_DNA"/>
</dbReference>